<evidence type="ECO:0000256" key="5">
    <source>
        <dbReference type="ARBA" id="ARBA00023157"/>
    </source>
</evidence>
<evidence type="ECO:0000256" key="2">
    <source>
        <dbReference type="ARBA" id="ARBA00022490"/>
    </source>
</evidence>
<reference evidence="9" key="1">
    <citation type="submission" date="2019-06" db="EMBL/GenBank/DDBJ databases">
        <authorList>
            <consortium name="Wellcome Sanger Institute Data Sharing"/>
        </authorList>
    </citation>
    <scope>NUCLEOTIDE SEQUENCE [LARGE SCALE GENOMIC DNA]</scope>
</reference>
<dbReference type="AlphaFoldDB" id="A0A673BJ77"/>
<dbReference type="InterPro" id="IPR052385">
    <property type="entry name" value="Obscurin/Obscurin-like_Reg"/>
</dbReference>
<dbReference type="PANTHER" id="PTHR35971">
    <property type="entry name" value="SI:DKEY-31G6.6"/>
    <property type="match status" value="1"/>
</dbReference>
<dbReference type="GO" id="GO:0005737">
    <property type="term" value="C:cytoplasm"/>
    <property type="evidence" value="ECO:0007669"/>
    <property type="project" value="UniProtKB-SubCell"/>
</dbReference>
<dbReference type="SMART" id="SM00409">
    <property type="entry name" value="IG"/>
    <property type="match status" value="5"/>
</dbReference>
<evidence type="ECO:0000256" key="4">
    <source>
        <dbReference type="ARBA" id="ARBA00022737"/>
    </source>
</evidence>
<dbReference type="Pfam" id="PF13927">
    <property type="entry name" value="Ig_3"/>
    <property type="match status" value="1"/>
</dbReference>
<dbReference type="Pfam" id="PF07679">
    <property type="entry name" value="I-set"/>
    <property type="match status" value="3"/>
</dbReference>
<dbReference type="CDD" id="cd00063">
    <property type="entry name" value="FN3"/>
    <property type="match status" value="1"/>
</dbReference>
<protein>
    <submittedName>
        <fullName evidence="9">Obscurin like cytoskeletal adaptor 1a</fullName>
    </submittedName>
</protein>
<name>A0A673BJ77_9TELE</name>
<dbReference type="SUPFAM" id="SSF49265">
    <property type="entry name" value="Fibronectin type III"/>
    <property type="match status" value="1"/>
</dbReference>
<keyword evidence="6" id="KW-0393">Immunoglobulin domain</keyword>
<organism evidence="9 10">
    <name type="scientific">Sphaeramia orbicularis</name>
    <name type="common">orbiculate cardinalfish</name>
    <dbReference type="NCBI Taxonomy" id="375764"/>
    <lineage>
        <taxon>Eukaryota</taxon>
        <taxon>Metazoa</taxon>
        <taxon>Chordata</taxon>
        <taxon>Craniata</taxon>
        <taxon>Vertebrata</taxon>
        <taxon>Euteleostomi</taxon>
        <taxon>Actinopterygii</taxon>
        <taxon>Neopterygii</taxon>
        <taxon>Teleostei</taxon>
        <taxon>Neoteleostei</taxon>
        <taxon>Acanthomorphata</taxon>
        <taxon>Gobiaria</taxon>
        <taxon>Kurtiformes</taxon>
        <taxon>Apogonoidei</taxon>
        <taxon>Apogonidae</taxon>
        <taxon>Apogoninae</taxon>
        <taxon>Sphaeramia</taxon>
    </lineage>
</organism>
<dbReference type="InterPro" id="IPR003599">
    <property type="entry name" value="Ig_sub"/>
</dbReference>
<feature type="domain" description="Fibronectin type-III" evidence="8">
    <location>
        <begin position="107"/>
        <end position="206"/>
    </location>
</feature>
<proteinExistence type="predicted"/>
<evidence type="ECO:0000256" key="1">
    <source>
        <dbReference type="ARBA" id="ARBA00004496"/>
    </source>
</evidence>
<dbReference type="FunFam" id="2.60.40.10:FF:000464">
    <property type="entry name" value="Putative obscurin-like protein 1"/>
    <property type="match status" value="1"/>
</dbReference>
<feature type="domain" description="Ig-like" evidence="7">
    <location>
        <begin position="467"/>
        <end position="540"/>
    </location>
</feature>
<keyword evidence="10" id="KW-1185">Reference proteome</keyword>
<dbReference type="InterPro" id="IPR036179">
    <property type="entry name" value="Ig-like_dom_sf"/>
</dbReference>
<accession>A0A673BJ77</accession>
<reference evidence="9" key="3">
    <citation type="submission" date="2025-09" db="UniProtKB">
        <authorList>
            <consortium name="Ensembl"/>
        </authorList>
    </citation>
    <scope>IDENTIFICATION</scope>
</reference>
<keyword evidence="3" id="KW-0597">Phosphoprotein</keyword>
<dbReference type="PROSITE" id="PS50853">
    <property type="entry name" value="FN3"/>
    <property type="match status" value="1"/>
</dbReference>
<keyword evidence="4" id="KW-0677">Repeat</keyword>
<evidence type="ECO:0000313" key="9">
    <source>
        <dbReference type="Ensembl" id="ENSSORP00005040697.1"/>
    </source>
</evidence>
<dbReference type="SUPFAM" id="SSF48726">
    <property type="entry name" value="Immunoglobulin"/>
    <property type="match status" value="5"/>
</dbReference>
<evidence type="ECO:0000256" key="6">
    <source>
        <dbReference type="ARBA" id="ARBA00023319"/>
    </source>
</evidence>
<dbReference type="InterPro" id="IPR003598">
    <property type="entry name" value="Ig_sub2"/>
</dbReference>
<dbReference type="Gene3D" id="2.60.40.10">
    <property type="entry name" value="Immunoglobulins"/>
    <property type="match status" value="6"/>
</dbReference>
<dbReference type="FunFam" id="2.60.40.10:FF:000241">
    <property type="entry name" value="obscurin-like protein 1 isoform X2"/>
    <property type="match status" value="2"/>
</dbReference>
<dbReference type="Ensembl" id="ENSSORT00005041750.1">
    <property type="protein sequence ID" value="ENSSORP00005040697.1"/>
    <property type="gene ID" value="ENSSORG00005019001.1"/>
</dbReference>
<dbReference type="FunFam" id="2.60.40.10:FF:001752">
    <property type="entry name" value="obscurin-like isoform X3"/>
    <property type="match status" value="1"/>
</dbReference>
<dbReference type="SMART" id="SM00408">
    <property type="entry name" value="IGc2"/>
    <property type="match status" value="3"/>
</dbReference>
<dbReference type="FunFam" id="2.60.40.10:FF:000211">
    <property type="entry name" value="Obscurin-like protein 1"/>
    <property type="match status" value="1"/>
</dbReference>
<keyword evidence="2" id="KW-0963">Cytoplasm</keyword>
<sequence length="573" mass="63609">MPDGAKSIAELSVKGTIIKKLPRKLEVMEGENAAFCVEVEDDDMEVHWFKDGLKLHETHQTILKSFGKTHILVFVNVAHHNSGVVTFVAGRSKTSARLKVKAIRHCPPICPVGVNMDVDRPNSVLLTWVPAPNSQTSTRSMFVVERQEVGSQEWQKCFTSETATSAEVSGDSIPCEGNYRFRVCCINKYGRSGHVEFPKVVHLGEQADKEGEEARFTIELSTSMVGTWFLNSTQLQHGGRYVIEQSQTKHSLVIRDSHSAEDAAEITFIANGVRDSAVLKVKRSPLPECDTNKKVETGEPIVLYCEVSHSFAQVSWLKDGQELQMTDGLNIQSDGNMRRIVIQSAEASHSGVYTCQTAGDSCPYSASSNSNTEPPVMIVEPKDDMVMEGYISEDVHLQCELSRTNGRVRWFKDGHEVEESGNIQLVSEGPYRRLTILCSTAEDSGEYVCETDGDSVFFQLTVTGRTEGPVVLELNCEISHADAHIRWYKDGLEVEESCNLILEVDGAHRRLVIPKTTVDDAGEYVCDTEDDSVTFLVTVTGKEADMRVVISRPRHIFLRSSSLCRTTSDAYTT</sequence>
<comment type="subcellular location">
    <subcellularLocation>
        <location evidence="1">Cytoplasm</location>
    </subcellularLocation>
</comment>
<dbReference type="InterPro" id="IPR007110">
    <property type="entry name" value="Ig-like_dom"/>
</dbReference>
<evidence type="ECO:0000313" key="10">
    <source>
        <dbReference type="Proteomes" id="UP000472271"/>
    </source>
</evidence>
<dbReference type="InterPro" id="IPR003961">
    <property type="entry name" value="FN3_dom"/>
</dbReference>
<keyword evidence="5" id="KW-1015">Disulfide bond</keyword>
<feature type="domain" description="Ig-like" evidence="7">
    <location>
        <begin position="374"/>
        <end position="463"/>
    </location>
</feature>
<feature type="domain" description="Ig-like" evidence="7">
    <location>
        <begin position="287"/>
        <end position="372"/>
    </location>
</feature>
<dbReference type="PROSITE" id="PS50835">
    <property type="entry name" value="IG_LIKE"/>
    <property type="match status" value="3"/>
</dbReference>
<dbReference type="InterPro" id="IPR013098">
    <property type="entry name" value="Ig_I-set"/>
</dbReference>
<dbReference type="PANTHER" id="PTHR35971:SF3">
    <property type="entry name" value="OBSCURIN-LIKE PROTEIN 1 ISOFORM X1"/>
    <property type="match status" value="1"/>
</dbReference>
<dbReference type="InterPro" id="IPR013783">
    <property type="entry name" value="Ig-like_fold"/>
</dbReference>
<dbReference type="InterPro" id="IPR036116">
    <property type="entry name" value="FN3_sf"/>
</dbReference>
<reference evidence="9" key="2">
    <citation type="submission" date="2025-08" db="UniProtKB">
        <authorList>
            <consortium name="Ensembl"/>
        </authorList>
    </citation>
    <scope>IDENTIFICATION</scope>
</reference>
<dbReference type="Proteomes" id="UP000472271">
    <property type="component" value="Chromosome 2"/>
</dbReference>
<evidence type="ECO:0000256" key="3">
    <source>
        <dbReference type="ARBA" id="ARBA00022553"/>
    </source>
</evidence>
<evidence type="ECO:0000259" key="8">
    <source>
        <dbReference type="PROSITE" id="PS50853"/>
    </source>
</evidence>
<evidence type="ECO:0000259" key="7">
    <source>
        <dbReference type="PROSITE" id="PS50835"/>
    </source>
</evidence>